<feature type="compositionally biased region" description="Low complexity" evidence="1">
    <location>
        <begin position="839"/>
        <end position="849"/>
    </location>
</feature>
<feature type="compositionally biased region" description="Basic residues" evidence="1">
    <location>
        <begin position="402"/>
        <end position="413"/>
    </location>
</feature>
<feature type="compositionally biased region" description="Basic and acidic residues" evidence="1">
    <location>
        <begin position="1075"/>
        <end position="1090"/>
    </location>
</feature>
<feature type="region of interest" description="Disordered" evidence="1">
    <location>
        <begin position="391"/>
        <end position="433"/>
    </location>
</feature>
<dbReference type="Ensembl" id="ENSACAT00000021099.3">
    <property type="protein sequence ID" value="ENSACAP00000017759.3"/>
    <property type="gene ID" value="ENSACAG00000021055.3"/>
</dbReference>
<feature type="compositionally biased region" description="Polar residues" evidence="1">
    <location>
        <begin position="1567"/>
        <end position="1587"/>
    </location>
</feature>
<feature type="region of interest" description="Disordered" evidence="1">
    <location>
        <begin position="169"/>
        <end position="188"/>
    </location>
</feature>
<name>H9GPZ9_ANOCA</name>
<sequence length="1657" mass="182621">MKPQFPPLLIMLEEHLVSLDEPALEIEHQALLKQEQAKIIRFERQAEEFLHAVFYRKDEVLDLSTKKSPCAGSTSLSLSPGCSTAPGNGENSADAVAIDSLGQQKSPLEKFMVRLCAYHQKHFVRVLNDICTEVQTGCEEQQLLEPENMDASTCSSGCSQYHTENQDLGTSCSESKLPSSLDPEQSGPHGSLRLLCHALKQAVDLKSDRRENCSSVVRRDFPELCNIKASSASPRDSPTQGYLTASNSHHAGKSLEGQTPGSEQEIGPRKGEDDKEQIQNRALLGSYIAVKAANVNTSEDSLECCVSSQKNAFKAFPEEMREPTFTTSSPRRADKENALQCSSKATLHQDTEITDQEMKQKVENHHQTSGKSKGSYHVHPVDKTRMENAKDGWLPTSPMPVVHHKATNGHPRSKSISTSSKSTRKSKRSSGLRINDYDNQCDVVYISQPITECHFENRRIVSSRKTARKSTRGYYYNGECCELPTVRTLVKASHVQEGGNILAPRPEVLTSSCQGVTLSGCSYLATVQAINADGDKGSSTVTLFQEDASIKISQETAEPCSAESIPPLTSLLKQICVDSTEASTVDLSLPTCPVPHKEEGSLSLSSLQNTVVPSLQLSEGEMHDKTDTDTVQQSPSDTEPCKNSEPNENSDGAFHSDLFSVSEPVHDEERTPCLDKVITQEFSICTDQEPAVTLKTSEEHEDKFDFLPPLEEPASPTELPPCMEPPPLSPIGPPLSSIEPQTEPPTQLVNLEPSRISPTGLSSISERVCPVENVVNSRVASPVAQLESVTHTIDPEPSETLPIESAMVLPDKVDSEIPQPLSDLDATEAPDSLLCANTQENINTETNTEGSQGLEEDLEEEDLTGKCEPVLPVSDTSDNWGEKAVKETCMISQPAEEEVADINTSSTFKISKMCNEEASSQTNLDKKRKREKKLQVASDRCLRSQQSLLPEGDSTEQPSSSNSLQLPQLQIKLSKNPGTKRFKREVHLDGAASVCVPSDGFHKTLLNDITSTLKPLTGGESDIKMGETYKTLTTETVIEEGQGEEGNKSKPGAMLEIYVEASSDKRSVHVPVGTSEERERERETNFKPEAPENSESTMDITKALHTQCKTSCPLSPGNRNESKHTTSEKTIKYKKPALQFYNLRHSPAPIHVATASKNVPEKETIQENSDTVDKQSIGNEDTIDFGDVEVLSDNKPSFVEWCAEDENQELITNFNTQYMKTQKGWIQLEKEAQPAPKVKNKSDKLKEIWKSKKRTRKFKGATEVQKLSPVQMLFMKAFDLSNICKWFMETTETKSLVIVKKMNTRLPGDMPPIKLPLQKGCSSYPSSLQAERLKKHLKKFAAMTPAKNTIKTQRLLAKLRENTEEIEEEQVASPKQAPSSEINLENGIQAKTAQPPVCAPVQTSSRILRKYSNLRGKLHGFHKIVKREKNDSVAKHLSNESKPSSKSLSIKPLMSPKLVQQVKASSLPTKSNVAEKGKKVKRGKDRSQEVTLSKGNLQQSKKKALNESSKPQSSSSKESIPLKKGSKLKHMESPTTKKQPAMKKSSKLASQNEKTKKLIDLRPGKGKSTTQKAKVNSSQKATPQSSRPEGPAKPLKQKVGQDSSSRPQKAFSKKAAKGKTLTKSVKQMQENSKGQSKKKLRATKDSPPSKRRRMDAK</sequence>
<reference evidence="2" key="1">
    <citation type="submission" date="2009-12" db="EMBL/GenBank/DDBJ databases">
        <title>The Genome Sequence of Anolis carolinensis (Green Anole Lizard).</title>
        <authorList>
            <consortium name="The Genome Sequencing Platform"/>
            <person name="Di Palma F."/>
            <person name="Alfoldi J."/>
            <person name="Heiman D."/>
            <person name="Young S."/>
            <person name="Grabherr M."/>
            <person name="Johnson J."/>
            <person name="Lander E.S."/>
            <person name="Lindblad-Toh K."/>
        </authorList>
    </citation>
    <scope>NUCLEOTIDE SEQUENCE [LARGE SCALE GENOMIC DNA]</scope>
    <source>
        <strain evidence="2">JBL SC #1</strain>
    </source>
</reference>
<dbReference type="InParanoid" id="H9GPZ9"/>
<proteinExistence type="predicted"/>
<feature type="region of interest" description="Disordered" evidence="1">
    <location>
        <begin position="1432"/>
        <end position="1657"/>
    </location>
</feature>
<feature type="compositionally biased region" description="Polar residues" evidence="1">
    <location>
        <begin position="1621"/>
        <end position="1634"/>
    </location>
</feature>
<dbReference type="GeneTree" id="ENSGT00940000154965"/>
<evidence type="ECO:0000313" key="3">
    <source>
        <dbReference type="Proteomes" id="UP000001646"/>
    </source>
</evidence>
<accession>H9GPZ9</accession>
<feature type="compositionally biased region" description="Polar residues" evidence="1">
    <location>
        <begin position="1462"/>
        <end position="1472"/>
    </location>
</feature>
<feature type="compositionally biased region" description="Low complexity" evidence="1">
    <location>
        <begin position="957"/>
        <end position="969"/>
    </location>
</feature>
<dbReference type="PANTHER" id="PTHR14931:SF2">
    <property type="entry name" value="LIGAND DEPENDENT NUCLEAR RECEPTOR COREPRESSOR"/>
    <property type="match status" value="1"/>
</dbReference>
<dbReference type="Pfam" id="PF15090">
    <property type="entry name" value="DUF4553"/>
    <property type="match status" value="1"/>
</dbReference>
<dbReference type="STRING" id="28377.ENSACAP00000017759"/>
<dbReference type="InterPro" id="IPR028104">
    <property type="entry name" value="DUF4553"/>
</dbReference>
<keyword evidence="3" id="KW-1185">Reference proteome</keyword>
<feature type="compositionally biased region" description="Polar residues" evidence="1">
    <location>
        <begin position="229"/>
        <end position="249"/>
    </location>
</feature>
<reference evidence="2" key="3">
    <citation type="submission" date="2025-09" db="UniProtKB">
        <authorList>
            <consortium name="Ensembl"/>
        </authorList>
    </citation>
    <scope>IDENTIFICATION</scope>
</reference>
<dbReference type="PANTHER" id="PTHR14931">
    <property type="entry name" value="GENE 340-RELATED"/>
    <property type="match status" value="1"/>
</dbReference>
<feature type="region of interest" description="Disordered" evidence="1">
    <location>
        <begin position="839"/>
        <end position="878"/>
    </location>
</feature>
<evidence type="ECO:0000313" key="2">
    <source>
        <dbReference type="Ensembl" id="ENSACAP00000017759.3"/>
    </source>
</evidence>
<protein>
    <submittedName>
        <fullName evidence="2">Uncharacterized protein</fullName>
    </submittedName>
</protein>
<feature type="compositionally biased region" description="Polar residues" evidence="1">
    <location>
        <begin position="169"/>
        <end position="178"/>
    </location>
</feature>
<feature type="region of interest" description="Disordered" evidence="1">
    <location>
        <begin position="229"/>
        <end position="275"/>
    </location>
</feature>
<evidence type="ECO:0000256" key="1">
    <source>
        <dbReference type="SAM" id="MobiDB-lite"/>
    </source>
</evidence>
<feature type="compositionally biased region" description="Low complexity" evidence="1">
    <location>
        <begin position="1440"/>
        <end position="1458"/>
    </location>
</feature>
<reference evidence="2" key="2">
    <citation type="submission" date="2025-08" db="UniProtKB">
        <authorList>
            <consortium name="Ensembl"/>
        </authorList>
    </citation>
    <scope>IDENTIFICATION</scope>
</reference>
<feature type="region of interest" description="Disordered" evidence="1">
    <location>
        <begin position="916"/>
        <end position="969"/>
    </location>
</feature>
<feature type="region of interest" description="Disordered" evidence="1">
    <location>
        <begin position="619"/>
        <end position="655"/>
    </location>
</feature>
<organism evidence="2 3">
    <name type="scientific">Anolis carolinensis</name>
    <name type="common">Green anole</name>
    <name type="synonym">American chameleon</name>
    <dbReference type="NCBI Taxonomy" id="28377"/>
    <lineage>
        <taxon>Eukaryota</taxon>
        <taxon>Metazoa</taxon>
        <taxon>Chordata</taxon>
        <taxon>Craniata</taxon>
        <taxon>Vertebrata</taxon>
        <taxon>Euteleostomi</taxon>
        <taxon>Lepidosauria</taxon>
        <taxon>Squamata</taxon>
        <taxon>Bifurcata</taxon>
        <taxon>Unidentata</taxon>
        <taxon>Episquamata</taxon>
        <taxon>Toxicofera</taxon>
        <taxon>Iguania</taxon>
        <taxon>Dactyloidae</taxon>
        <taxon>Anolis</taxon>
    </lineage>
</organism>
<feature type="compositionally biased region" description="Basic and acidic residues" evidence="1">
    <location>
        <begin position="266"/>
        <end position="275"/>
    </location>
</feature>
<feature type="compositionally biased region" description="Basic and acidic residues" evidence="1">
    <location>
        <begin position="1553"/>
        <end position="1563"/>
    </location>
</feature>
<feature type="compositionally biased region" description="Polar residues" evidence="1">
    <location>
        <begin position="1489"/>
        <end position="1499"/>
    </location>
</feature>
<dbReference type="Proteomes" id="UP000001646">
    <property type="component" value="Unplaced"/>
</dbReference>
<feature type="compositionally biased region" description="Low complexity" evidence="1">
    <location>
        <begin position="1507"/>
        <end position="1523"/>
    </location>
</feature>
<dbReference type="eggNOG" id="KOG4565">
    <property type="taxonomic scope" value="Eukaryota"/>
</dbReference>
<feature type="region of interest" description="Disordered" evidence="1">
    <location>
        <begin position="321"/>
        <end position="353"/>
    </location>
</feature>
<dbReference type="HOGENOM" id="CLU_002400_0_0_1"/>
<feature type="region of interest" description="Disordered" evidence="1">
    <location>
        <begin position="1066"/>
        <end position="1096"/>
    </location>
</feature>
<dbReference type="Bgee" id="ENSACAG00000021055">
    <property type="expression patterns" value="Expressed in forelimb bud and 13 other cell types or tissues"/>
</dbReference>